<name>A0ABP9PT27_9ACTN</name>
<keyword evidence="4" id="KW-1185">Reference proteome</keyword>
<gene>
    <name evidence="3" type="ORF">GCM10023340_30890</name>
</gene>
<dbReference type="Proteomes" id="UP001500221">
    <property type="component" value="Unassembled WGS sequence"/>
</dbReference>
<evidence type="ECO:0000256" key="1">
    <source>
        <dbReference type="SAM" id="MobiDB-lite"/>
    </source>
</evidence>
<reference evidence="4" key="1">
    <citation type="journal article" date="2019" name="Int. J. Syst. Evol. Microbiol.">
        <title>The Global Catalogue of Microorganisms (GCM) 10K type strain sequencing project: providing services to taxonomists for standard genome sequencing and annotation.</title>
        <authorList>
            <consortium name="The Broad Institute Genomics Platform"/>
            <consortium name="The Broad Institute Genome Sequencing Center for Infectious Disease"/>
            <person name="Wu L."/>
            <person name="Ma J."/>
        </authorList>
    </citation>
    <scope>NUCLEOTIDE SEQUENCE [LARGE SCALE GENOMIC DNA]</scope>
    <source>
        <strain evidence="4">JCM 18459</strain>
    </source>
</reference>
<feature type="domain" description="Histidine kinase/HSP90-like ATPase" evidence="2">
    <location>
        <begin position="182"/>
        <end position="283"/>
    </location>
</feature>
<dbReference type="Gene3D" id="3.30.565.10">
    <property type="entry name" value="Histidine kinase-like ATPase, C-terminal domain"/>
    <property type="match status" value="1"/>
</dbReference>
<dbReference type="InterPro" id="IPR036890">
    <property type="entry name" value="HATPase_C_sf"/>
</dbReference>
<evidence type="ECO:0000259" key="2">
    <source>
        <dbReference type="Pfam" id="PF02518"/>
    </source>
</evidence>
<accession>A0ABP9PT27</accession>
<protein>
    <recommendedName>
        <fullName evidence="2">Histidine kinase/HSP90-like ATPase domain-containing protein</fullName>
    </recommendedName>
</protein>
<dbReference type="Pfam" id="PF02518">
    <property type="entry name" value="HATPase_c"/>
    <property type="match status" value="1"/>
</dbReference>
<dbReference type="InterPro" id="IPR003594">
    <property type="entry name" value="HATPase_dom"/>
</dbReference>
<dbReference type="EMBL" id="BAABKG010000003">
    <property type="protein sequence ID" value="GAA5151688.1"/>
    <property type="molecule type" value="Genomic_DNA"/>
</dbReference>
<proteinExistence type="predicted"/>
<evidence type="ECO:0000313" key="4">
    <source>
        <dbReference type="Proteomes" id="UP001500221"/>
    </source>
</evidence>
<dbReference type="SUPFAM" id="SSF55874">
    <property type="entry name" value="ATPase domain of HSP90 chaperone/DNA topoisomerase II/histidine kinase"/>
    <property type="match status" value="1"/>
</dbReference>
<evidence type="ECO:0000313" key="3">
    <source>
        <dbReference type="EMBL" id="GAA5151688.1"/>
    </source>
</evidence>
<sequence>MGDTHAGRPVVPDEGYDPLGRAVESDDPRVAAVLDVLAGAARADVARRLAVDEARLAQWVGAFVEAGAARLAERSAGTRARRHDRFLSTFMHALRAQLAMAQMWVELLGDAATPSADVAGHLQDALGRLDATAHDVELITAALLGRLRPAPRAVGLPALVAGLSPAPTLDAATAGVRLVVDPALFARVLRDLWQTAHTVGPRPEGVGLEADAGERWVELRVVRTGPPVDEAVLAAVFEPFDRESDDASVTVGLYLARALAAVHDATVVVRQERVRTVLAVRVPTGRASAG</sequence>
<dbReference type="RefSeq" id="WP_345460299.1">
    <property type="nucleotide sequence ID" value="NZ_BAABKG010000003.1"/>
</dbReference>
<comment type="caution">
    <text evidence="3">The sequence shown here is derived from an EMBL/GenBank/DDBJ whole genome shotgun (WGS) entry which is preliminary data.</text>
</comment>
<organism evidence="3 4">
    <name type="scientific">Nocardioides marinquilinus</name>
    <dbReference type="NCBI Taxonomy" id="1210400"/>
    <lineage>
        <taxon>Bacteria</taxon>
        <taxon>Bacillati</taxon>
        <taxon>Actinomycetota</taxon>
        <taxon>Actinomycetes</taxon>
        <taxon>Propionibacteriales</taxon>
        <taxon>Nocardioidaceae</taxon>
        <taxon>Nocardioides</taxon>
    </lineage>
</organism>
<feature type="region of interest" description="Disordered" evidence="1">
    <location>
        <begin position="1"/>
        <end position="23"/>
    </location>
</feature>